<reference evidence="3 4" key="1">
    <citation type="submission" date="2014-04" db="EMBL/GenBank/DDBJ databases">
        <title>Evolutionary Origins and Diversification of the Mycorrhizal Mutualists.</title>
        <authorList>
            <consortium name="DOE Joint Genome Institute"/>
            <consortium name="Mycorrhizal Genomics Consortium"/>
            <person name="Kohler A."/>
            <person name="Kuo A."/>
            <person name="Nagy L.G."/>
            <person name="Floudas D."/>
            <person name="Copeland A."/>
            <person name="Barry K.W."/>
            <person name="Cichocki N."/>
            <person name="Veneault-Fourrey C."/>
            <person name="LaButti K."/>
            <person name="Lindquist E.A."/>
            <person name="Lipzen A."/>
            <person name="Lundell T."/>
            <person name="Morin E."/>
            <person name="Murat C."/>
            <person name="Riley R."/>
            <person name="Ohm R."/>
            <person name="Sun H."/>
            <person name="Tunlid A."/>
            <person name="Henrissat B."/>
            <person name="Grigoriev I.V."/>
            <person name="Hibbett D.S."/>
            <person name="Martin F."/>
        </authorList>
    </citation>
    <scope>NUCLEOTIDE SEQUENCE [LARGE SCALE GENOMIC DNA]</scope>
    <source>
        <strain evidence="3 4">MD-312</strain>
    </source>
</reference>
<dbReference type="OrthoDB" id="2653408at2759"/>
<dbReference type="Pfam" id="PF17921">
    <property type="entry name" value="Integrase_H2C2"/>
    <property type="match status" value="1"/>
</dbReference>
<evidence type="ECO:0000259" key="2">
    <source>
        <dbReference type="Pfam" id="PF17921"/>
    </source>
</evidence>
<feature type="domain" description="Integrase zinc-binding" evidence="2">
    <location>
        <begin position="205"/>
        <end position="243"/>
    </location>
</feature>
<keyword evidence="4" id="KW-1185">Reference proteome</keyword>
<evidence type="ECO:0000313" key="3">
    <source>
        <dbReference type="EMBL" id="KIJ58998.1"/>
    </source>
</evidence>
<gene>
    <name evidence="3" type="ORF">HYDPIDRAFT_33617</name>
</gene>
<protein>
    <recommendedName>
        <fullName evidence="2">Integrase zinc-binding domain-containing protein</fullName>
    </recommendedName>
</protein>
<feature type="region of interest" description="Disordered" evidence="1">
    <location>
        <begin position="98"/>
        <end position="130"/>
    </location>
</feature>
<organism evidence="3 4">
    <name type="scientific">Hydnomerulius pinastri MD-312</name>
    <dbReference type="NCBI Taxonomy" id="994086"/>
    <lineage>
        <taxon>Eukaryota</taxon>
        <taxon>Fungi</taxon>
        <taxon>Dikarya</taxon>
        <taxon>Basidiomycota</taxon>
        <taxon>Agaricomycotina</taxon>
        <taxon>Agaricomycetes</taxon>
        <taxon>Agaricomycetidae</taxon>
        <taxon>Boletales</taxon>
        <taxon>Boletales incertae sedis</taxon>
        <taxon>Leucogyrophana</taxon>
    </lineage>
</organism>
<dbReference type="EMBL" id="KN839901">
    <property type="protein sequence ID" value="KIJ58998.1"/>
    <property type="molecule type" value="Genomic_DNA"/>
</dbReference>
<accession>A0A0C9VZS3</accession>
<sequence length="243" mass="27553">MNYLSRFDYEIQYIKGEENKVADCLSCYYENNTLADVCPPEDYANGDVHLDPLGDDLPVDRLLKVGAQLRASRPMDTTEASRQSVRLCEKAQVKERCLEASEMNTNPEPDTRESPPTGADEDPSVFNSSGMDEVLPQFVNATESLRASIQTQYLEDPLLSKIIQDPKAHPAFSKEDDYVYLKNGKGRDVLCMPRGLHDGKSITGILIEQAHNALGHFGTLHTADYIRRWYWWQKLGQEVEKYC</sequence>
<proteinExistence type="predicted"/>
<evidence type="ECO:0000256" key="1">
    <source>
        <dbReference type="SAM" id="MobiDB-lite"/>
    </source>
</evidence>
<dbReference type="InterPro" id="IPR041588">
    <property type="entry name" value="Integrase_H2C2"/>
</dbReference>
<dbReference type="Proteomes" id="UP000053820">
    <property type="component" value="Unassembled WGS sequence"/>
</dbReference>
<name>A0A0C9VZS3_9AGAM</name>
<evidence type="ECO:0000313" key="4">
    <source>
        <dbReference type="Proteomes" id="UP000053820"/>
    </source>
</evidence>
<dbReference type="AlphaFoldDB" id="A0A0C9VZS3"/>
<dbReference type="Gene3D" id="1.10.340.70">
    <property type="match status" value="1"/>
</dbReference>
<dbReference type="HOGENOM" id="CLU_1377780_0_0_1"/>